<feature type="domain" description="RNA polymerase beta subunit protrusion" evidence="13">
    <location>
        <begin position="30"/>
        <end position="417"/>
    </location>
</feature>
<dbReference type="InterPro" id="IPR007644">
    <property type="entry name" value="RNA_pol_bsu_protrusion"/>
</dbReference>
<dbReference type="InterPro" id="IPR007120">
    <property type="entry name" value="DNA-dir_RNAP_su2_dom"/>
</dbReference>
<dbReference type="InterPro" id="IPR009674">
    <property type="entry name" value="Rpa2_dom_4"/>
</dbReference>
<dbReference type="Gene3D" id="3.90.1100.10">
    <property type="match status" value="2"/>
</dbReference>
<dbReference type="Pfam" id="PF04565">
    <property type="entry name" value="RNA_pol_Rpb2_3"/>
    <property type="match status" value="1"/>
</dbReference>
<dbReference type="InterPro" id="IPR007121">
    <property type="entry name" value="RNA_pol_bsu_CS"/>
</dbReference>
<dbReference type="Pfam" id="PF04563">
    <property type="entry name" value="RNA_pol_Rpb2_1"/>
    <property type="match status" value="1"/>
</dbReference>
<comment type="function">
    <text evidence="9">DNA-dependent RNA polymerase catalyzes the transcription of DNA into RNA using the four ribonucleoside triphosphates as substrates.</text>
</comment>
<comment type="subcellular location">
    <subcellularLocation>
        <location evidence="1">Nucleus</location>
    </subcellularLocation>
</comment>
<evidence type="ECO:0000256" key="9">
    <source>
        <dbReference type="RuleBase" id="RU363031"/>
    </source>
</evidence>
<dbReference type="PANTHER" id="PTHR20856">
    <property type="entry name" value="DNA-DIRECTED RNA POLYMERASE I SUBUNIT 2"/>
    <property type="match status" value="1"/>
</dbReference>
<dbReference type="InterPro" id="IPR014724">
    <property type="entry name" value="RNA_pol_RPB2_OB-fold"/>
</dbReference>
<evidence type="ECO:0000256" key="1">
    <source>
        <dbReference type="ARBA" id="ARBA00004123"/>
    </source>
</evidence>
<reference evidence="16 17" key="1">
    <citation type="submission" date="2023-04" db="EMBL/GenBank/DDBJ databases">
        <title>Genome of Basidiobolus ranarum AG-B5.</title>
        <authorList>
            <person name="Stajich J.E."/>
            <person name="Carter-House D."/>
            <person name="Gryganskyi A."/>
        </authorList>
    </citation>
    <scope>NUCLEOTIDE SEQUENCE [LARGE SCALE GENOMIC DNA]</scope>
    <source>
        <strain evidence="16 17">AG-B5</strain>
    </source>
</reference>
<dbReference type="SUPFAM" id="SSF64484">
    <property type="entry name" value="beta and beta-prime subunits of DNA dependent RNA-polymerase"/>
    <property type="match status" value="1"/>
</dbReference>
<name>A0ABR2WV08_9FUNG</name>
<dbReference type="GO" id="GO:0003899">
    <property type="term" value="F:DNA-directed RNA polymerase activity"/>
    <property type="evidence" value="ECO:0007669"/>
    <property type="project" value="UniProtKB-EC"/>
</dbReference>
<evidence type="ECO:0000259" key="13">
    <source>
        <dbReference type="Pfam" id="PF04563"/>
    </source>
</evidence>
<dbReference type="InterPro" id="IPR037033">
    <property type="entry name" value="DNA-dir_RNAP_su2_hyb_sf"/>
</dbReference>
<feature type="domain" description="RNA polymerase Rpb2" evidence="12">
    <location>
        <begin position="212"/>
        <end position="385"/>
    </location>
</feature>
<dbReference type="InterPro" id="IPR015712">
    <property type="entry name" value="DNA-dir_RNA_pol_su2"/>
</dbReference>
<gene>
    <name evidence="16" type="primary">RPA2_1</name>
    <name evidence="16" type="ORF">K7432_006404</name>
</gene>
<dbReference type="InterPro" id="IPR007645">
    <property type="entry name" value="RNA_pol_Rpb2_3"/>
</dbReference>
<keyword evidence="3 9" id="KW-0240">DNA-directed RNA polymerase</keyword>
<sequence length="1147" mass="128928">MPSTFNTVEREKLFSNPSESGFQYPALQTLVAPHLESFNSLFETNLPDNVGLLDLAIRDIGEKVIFDGKGEGPDGSLAKGNRLSCWIEEVQIGRPTLPEKEHRSVNRLIFPTECRERFTSYKGKMQIKFCWRINDGPVNVETKALGQVPIMVKSTRCNLYKMTSKDLIKHHEESEEMGGYIIVNGNEKIIRLLIAPKRNVVSALIRPSFTNRGATYTHFGTVIRCVRPDQSSHTNTLHYLTDGSAMFRFHWRKQEYLIPVVLILKALTNTSDKEIFEAIVQNDFGNTFLTDRVELLLRDFKRYSLYTRTQCLEYLGDKFRVVLNLPPDYTNAQVGEALLTKIVLVHLDDNRDKSNLLLFMIQKLYALVSGACCADNPDSPQHQEILLGGHLYLNILKEKLEDWIEGFRRQIAIDVRRGLSSVNFFDKKYIVKTLGKVPSDIGQKLQYFLATGNLISNTGLDLQQVSGYTIVAEKLNFLRYISHFRCVHRGSFFAELKTTAVRKLLGEAWGFLCPVHTPDGSPCGLLNHLAHQCKISTDFPDTSKIPYHLASLGVSQSLVHTTSGPKNISVQLDGKVVGWCTPALAKEIASKLRLWKIEKKYGIPLDLEIGYVPSSNGGQYPGLFLFSTPARMSRPVKYLANGKADMVGPFEQVYLDIACMDDEVVPGTSTHQEYTPTNILSVVANLTPFSDFNQSPRNMYQCQMGKQAMGTPAQALRYRTDNKMYRIQTGQTPIVRPHLHNQYGMDGFPNGMNAIVAVISYTGYDMEDAMILNKSSHERGFGYGSVYKSEVIDLSDLKRPGEPITCHFGINENSNRAWREKLDSDGLPYIGVKLTQGDPMYGYVNDVSGKTVVKRYKGLEDAYVDEVRVLGNDTGDEECQKVHIKLRIPRPPIIGDKFSSRHGQKGVCSQKWPAVDMPFTESGMQPDVIINPHAFPSRMTIGMFVESLAGKSGALHGTVQEATPFQFNEDHTAADFFGHQLLQAGYNYHGNEPMYSGITGQEFKADIYIGCVYYQRLRHMVSDKYQVRTTGPVHALTQQPLKGRKRAGGIRFGEMERDSLLAHGVSFLLQDRLMNCSDYSQTLVCKLCGSIVSPISTASNASSMRREHECRSCKTSEGLELIAVPFVFRYLATELMAMNIQMKLEVK</sequence>
<evidence type="ECO:0000256" key="6">
    <source>
        <dbReference type="ARBA" id="ARBA00023163"/>
    </source>
</evidence>
<evidence type="ECO:0000313" key="17">
    <source>
        <dbReference type="Proteomes" id="UP001479436"/>
    </source>
</evidence>
<dbReference type="Pfam" id="PF04561">
    <property type="entry name" value="RNA_pol_Rpb2_2"/>
    <property type="match status" value="1"/>
</dbReference>
<dbReference type="InterPro" id="IPR007641">
    <property type="entry name" value="RNA_pol_Rpb2_7"/>
</dbReference>
<feature type="domain" description="DNA-directed RNA polymerase I subunit RPA2" evidence="15">
    <location>
        <begin position="577"/>
        <end position="634"/>
    </location>
</feature>
<dbReference type="EC" id="2.7.7.6" evidence="9"/>
<dbReference type="Gene3D" id="3.90.1800.10">
    <property type="entry name" value="RNA polymerase alpha subunit dimerisation domain"/>
    <property type="match status" value="1"/>
</dbReference>
<dbReference type="Gene3D" id="3.90.1110.10">
    <property type="entry name" value="RNA polymerase Rpb2, domain 2"/>
    <property type="match status" value="1"/>
</dbReference>
<evidence type="ECO:0000259" key="15">
    <source>
        <dbReference type="Pfam" id="PF06883"/>
    </source>
</evidence>
<evidence type="ECO:0000256" key="7">
    <source>
        <dbReference type="ARBA" id="ARBA00023242"/>
    </source>
</evidence>
<keyword evidence="6 9" id="KW-0804">Transcription</keyword>
<feature type="domain" description="RNA polymerase Rpb2" evidence="14">
    <location>
        <begin position="471"/>
        <end position="535"/>
    </location>
</feature>
<keyword evidence="17" id="KW-1185">Reference proteome</keyword>
<comment type="catalytic activity">
    <reaction evidence="9">
        <text>RNA(n) + a ribonucleoside 5'-triphosphate = RNA(n+1) + diphosphate</text>
        <dbReference type="Rhea" id="RHEA:21248"/>
        <dbReference type="Rhea" id="RHEA-COMP:14527"/>
        <dbReference type="Rhea" id="RHEA-COMP:17342"/>
        <dbReference type="ChEBI" id="CHEBI:33019"/>
        <dbReference type="ChEBI" id="CHEBI:61557"/>
        <dbReference type="ChEBI" id="CHEBI:140395"/>
        <dbReference type="EC" id="2.7.7.6"/>
    </reaction>
</comment>
<dbReference type="InterPro" id="IPR007642">
    <property type="entry name" value="RNA_pol_Rpb2_2"/>
</dbReference>
<evidence type="ECO:0000256" key="5">
    <source>
        <dbReference type="ARBA" id="ARBA00022695"/>
    </source>
</evidence>
<evidence type="ECO:0000256" key="2">
    <source>
        <dbReference type="ARBA" id="ARBA00006835"/>
    </source>
</evidence>
<dbReference type="Gene3D" id="2.40.270.10">
    <property type="entry name" value="DNA-directed RNA polymerase, subunit 2, domain 6"/>
    <property type="match status" value="1"/>
</dbReference>
<keyword evidence="5 9" id="KW-0548">Nucleotidyltransferase</keyword>
<protein>
    <recommendedName>
        <fullName evidence="9">DNA-directed RNA polymerase subunit beta</fullName>
        <ecNumber evidence="9">2.7.7.6</ecNumber>
    </recommendedName>
</protein>
<dbReference type="PROSITE" id="PS01166">
    <property type="entry name" value="RNA_POL_BETA"/>
    <property type="match status" value="1"/>
</dbReference>
<dbReference type="EMBL" id="JASJQH010000282">
    <property type="protein sequence ID" value="KAK9765335.1"/>
    <property type="molecule type" value="Genomic_DNA"/>
</dbReference>
<comment type="similarity">
    <text evidence="2 8">Belongs to the RNA polymerase beta chain family.</text>
</comment>
<evidence type="ECO:0000256" key="3">
    <source>
        <dbReference type="ARBA" id="ARBA00022478"/>
    </source>
</evidence>
<dbReference type="InterPro" id="IPR037034">
    <property type="entry name" value="RNA_pol_Rpb2_2_sf"/>
</dbReference>
<comment type="caution">
    <text evidence="16">The sequence shown here is derived from an EMBL/GenBank/DDBJ whole genome shotgun (WGS) entry which is preliminary data.</text>
</comment>
<organism evidence="16 17">
    <name type="scientific">Basidiobolus ranarum</name>
    <dbReference type="NCBI Taxonomy" id="34480"/>
    <lineage>
        <taxon>Eukaryota</taxon>
        <taxon>Fungi</taxon>
        <taxon>Fungi incertae sedis</taxon>
        <taxon>Zoopagomycota</taxon>
        <taxon>Entomophthoromycotina</taxon>
        <taxon>Basidiobolomycetes</taxon>
        <taxon>Basidiobolales</taxon>
        <taxon>Basidiobolaceae</taxon>
        <taxon>Basidiobolus</taxon>
    </lineage>
</organism>
<dbReference type="GO" id="GO:0000428">
    <property type="term" value="C:DNA-directed RNA polymerase complex"/>
    <property type="evidence" value="ECO:0007669"/>
    <property type="project" value="UniProtKB-KW"/>
</dbReference>
<dbReference type="CDD" id="cd00653">
    <property type="entry name" value="RNA_pol_B_RPB2"/>
    <property type="match status" value="1"/>
</dbReference>
<keyword evidence="4 9" id="KW-0808">Transferase</keyword>
<feature type="domain" description="RNA polymerase Rpb2" evidence="11">
    <location>
        <begin position="1048"/>
        <end position="1146"/>
    </location>
</feature>
<evidence type="ECO:0000259" key="11">
    <source>
        <dbReference type="Pfam" id="PF04560"/>
    </source>
</evidence>
<keyword evidence="7" id="KW-0539">Nucleus</keyword>
<evidence type="ECO:0000313" key="16">
    <source>
        <dbReference type="EMBL" id="KAK9765335.1"/>
    </source>
</evidence>
<accession>A0ABR2WV08</accession>
<evidence type="ECO:0000259" key="12">
    <source>
        <dbReference type="Pfam" id="PF04561"/>
    </source>
</evidence>
<evidence type="ECO:0000256" key="4">
    <source>
        <dbReference type="ARBA" id="ARBA00022679"/>
    </source>
</evidence>
<dbReference type="Proteomes" id="UP001479436">
    <property type="component" value="Unassembled WGS sequence"/>
</dbReference>
<proteinExistence type="inferred from homology"/>
<dbReference type="Pfam" id="PF04560">
    <property type="entry name" value="RNA_pol_Rpb2_7"/>
    <property type="match status" value="1"/>
</dbReference>
<feature type="domain" description="DNA-directed RNA polymerase subunit 2 hybrid-binding" evidence="10">
    <location>
        <begin position="683"/>
        <end position="1046"/>
    </location>
</feature>
<dbReference type="Pfam" id="PF00562">
    <property type="entry name" value="RNA_pol_Rpb2_6"/>
    <property type="match status" value="1"/>
</dbReference>
<evidence type="ECO:0000259" key="14">
    <source>
        <dbReference type="Pfam" id="PF04565"/>
    </source>
</evidence>
<evidence type="ECO:0000256" key="8">
    <source>
        <dbReference type="RuleBase" id="RU000434"/>
    </source>
</evidence>
<evidence type="ECO:0000259" key="10">
    <source>
        <dbReference type="Pfam" id="PF00562"/>
    </source>
</evidence>
<dbReference type="Gene3D" id="2.40.50.150">
    <property type="match status" value="1"/>
</dbReference>
<dbReference type="Pfam" id="PF06883">
    <property type="entry name" value="RNA_pol_Rpa2_4"/>
    <property type="match status" value="1"/>
</dbReference>